<protein>
    <submittedName>
        <fullName evidence="7">Uncharacterized protein</fullName>
    </submittedName>
</protein>
<dbReference type="EMBL" id="CAXLJL010000123">
    <property type="protein sequence ID" value="CAL5132364.1"/>
    <property type="molecule type" value="Genomic_DNA"/>
</dbReference>
<feature type="transmembrane region" description="Helical" evidence="6">
    <location>
        <begin position="350"/>
        <end position="369"/>
    </location>
</feature>
<dbReference type="InterPro" id="IPR018499">
    <property type="entry name" value="Tetraspanin/Peripherin"/>
</dbReference>
<feature type="region of interest" description="Disordered" evidence="5">
    <location>
        <begin position="1"/>
        <end position="35"/>
    </location>
</feature>
<evidence type="ECO:0000313" key="8">
    <source>
        <dbReference type="Proteomes" id="UP001497525"/>
    </source>
</evidence>
<dbReference type="AlphaFoldDB" id="A0AAV2T8E6"/>
<dbReference type="GO" id="GO:0016020">
    <property type="term" value="C:membrane"/>
    <property type="evidence" value="ECO:0007669"/>
    <property type="project" value="UniProtKB-SubCell"/>
</dbReference>
<evidence type="ECO:0000256" key="3">
    <source>
        <dbReference type="ARBA" id="ARBA00022989"/>
    </source>
</evidence>
<feature type="region of interest" description="Disordered" evidence="5">
    <location>
        <begin position="164"/>
        <end position="183"/>
    </location>
</feature>
<feature type="region of interest" description="Disordered" evidence="5">
    <location>
        <begin position="51"/>
        <end position="135"/>
    </location>
</feature>
<keyword evidence="3 6" id="KW-1133">Transmembrane helix</keyword>
<name>A0AAV2T8E6_CALDB</name>
<feature type="transmembrane region" description="Helical" evidence="6">
    <location>
        <begin position="567"/>
        <end position="589"/>
    </location>
</feature>
<accession>A0AAV2T8E6</accession>
<feature type="transmembrane region" description="Helical" evidence="6">
    <location>
        <begin position="231"/>
        <end position="248"/>
    </location>
</feature>
<dbReference type="Pfam" id="PF00335">
    <property type="entry name" value="Tetraspanin"/>
    <property type="match status" value="1"/>
</dbReference>
<evidence type="ECO:0000256" key="4">
    <source>
        <dbReference type="ARBA" id="ARBA00023136"/>
    </source>
</evidence>
<feature type="compositionally biased region" description="Basic residues" evidence="5">
    <location>
        <begin position="24"/>
        <end position="34"/>
    </location>
</feature>
<evidence type="ECO:0000256" key="6">
    <source>
        <dbReference type="SAM" id="Phobius"/>
    </source>
</evidence>
<keyword evidence="2 6" id="KW-0812">Transmembrane</keyword>
<comment type="caution">
    <text evidence="7">The sequence shown here is derived from an EMBL/GenBank/DDBJ whole genome shotgun (WGS) entry which is preliminary data.</text>
</comment>
<comment type="subcellular location">
    <subcellularLocation>
        <location evidence="1">Membrane</location>
        <topology evidence="1">Multi-pass membrane protein</topology>
    </subcellularLocation>
</comment>
<keyword evidence="4 6" id="KW-0472">Membrane</keyword>
<evidence type="ECO:0000256" key="2">
    <source>
        <dbReference type="ARBA" id="ARBA00022692"/>
    </source>
</evidence>
<dbReference type="Gene3D" id="1.10.1450.10">
    <property type="entry name" value="Tetraspanin"/>
    <property type="match status" value="1"/>
</dbReference>
<evidence type="ECO:0000256" key="5">
    <source>
        <dbReference type="SAM" id="MobiDB-lite"/>
    </source>
</evidence>
<reference evidence="7" key="1">
    <citation type="submission" date="2024-06" db="EMBL/GenBank/DDBJ databases">
        <authorList>
            <person name="Liu X."/>
            <person name="Lenzi L."/>
            <person name="Haldenby T S."/>
            <person name="Uol C."/>
        </authorList>
    </citation>
    <scope>NUCLEOTIDE SEQUENCE</scope>
</reference>
<evidence type="ECO:0000256" key="1">
    <source>
        <dbReference type="ARBA" id="ARBA00004141"/>
    </source>
</evidence>
<dbReference type="SUPFAM" id="SSF48652">
    <property type="entry name" value="Tetraspanin"/>
    <property type="match status" value="1"/>
</dbReference>
<organism evidence="7 8">
    <name type="scientific">Calicophoron daubneyi</name>
    <name type="common">Rumen fluke</name>
    <name type="synonym">Paramphistomum daubneyi</name>
    <dbReference type="NCBI Taxonomy" id="300641"/>
    <lineage>
        <taxon>Eukaryota</taxon>
        <taxon>Metazoa</taxon>
        <taxon>Spiralia</taxon>
        <taxon>Lophotrochozoa</taxon>
        <taxon>Platyhelminthes</taxon>
        <taxon>Trematoda</taxon>
        <taxon>Digenea</taxon>
        <taxon>Plagiorchiida</taxon>
        <taxon>Pronocephalata</taxon>
        <taxon>Paramphistomoidea</taxon>
        <taxon>Paramphistomidae</taxon>
        <taxon>Calicophoron</taxon>
    </lineage>
</organism>
<sequence>MEDEARPRKPKSPATLEWMDQKSPRPRPPVKKYGSKSIYGAVKNMLTNPTAPATLLWQNPSEKTHSTSGEVTEHAGGMGDKGSGVRRTSLGNITKIKSRSTLLPISRAGESGEQRSSDSMFQSPDKSTRSSLKRPIVLHPIRGGHKIYEHSASDIDSKILSEPSDKAADIPEENTTDLTANEDSFPFVPEEESVQTPYPEIKEPRFSVQGFTARLLFLPFPAIVILHELYLLWWFIQLMMVLSIVFHFDWNLRVRPPVPDYPRYIPSRAPWIPGQRELFKRIQRLWGSILFIYLPATCVHLGLFLDHTQQSISWSSEDGVFKMKLQWYKNERYQQLIRPKKRQLLNAGMLALQIFLLFQCGIVMATDLNSYSREAYWRRTIKIWLSEIRHYYFLEFKDIETLINEEDVKKAYYTPDNDNRKLLLIDVVQSMFECCGLENGYMDWSDEDVLRPVNKTYRQALGIRSDDLKSHHRVPTLTKKSVPFSCCRFDSRTRNPRERACDHLELRNPAKVYSRGCVEVLTKFLVEKWIAVNSRALLVVFMTMIPQVALSMATLQPTQLVKQNTIYLIRTATLIGLCMIKLLDCMILIKRKVRRVQVLSKELEEQEQRGILRRKKEVNMFDVIRQSVAEEEARLYEKPKQHFRTINDIGNFDKKKAKNKKHPGSILPNSNWKSVNTIGRSLNPMTRSPWQVYYNLRES</sequence>
<gene>
    <name evidence="7" type="ORF">CDAUBV1_LOCUS5197</name>
</gene>
<feature type="transmembrane region" description="Helical" evidence="6">
    <location>
        <begin position="536"/>
        <end position="555"/>
    </location>
</feature>
<feature type="transmembrane region" description="Helical" evidence="6">
    <location>
        <begin position="285"/>
        <end position="305"/>
    </location>
</feature>
<proteinExistence type="predicted"/>
<dbReference type="Proteomes" id="UP001497525">
    <property type="component" value="Unassembled WGS sequence"/>
</dbReference>
<evidence type="ECO:0000313" key="7">
    <source>
        <dbReference type="EMBL" id="CAL5132364.1"/>
    </source>
</evidence>
<feature type="compositionally biased region" description="Polar residues" evidence="5">
    <location>
        <begin position="51"/>
        <end position="70"/>
    </location>
</feature>
<dbReference type="InterPro" id="IPR008952">
    <property type="entry name" value="Tetraspanin_EC2_sf"/>
</dbReference>